<organism evidence="1 2">
    <name type="scientific">Nocardioides caricicola</name>
    <dbReference type="NCBI Taxonomy" id="634770"/>
    <lineage>
        <taxon>Bacteria</taxon>
        <taxon>Bacillati</taxon>
        <taxon>Actinomycetota</taxon>
        <taxon>Actinomycetes</taxon>
        <taxon>Propionibacteriales</taxon>
        <taxon>Nocardioidaceae</taxon>
        <taxon>Nocardioides</taxon>
    </lineage>
</organism>
<dbReference type="EMBL" id="JBHSMD010000006">
    <property type="protein sequence ID" value="MFC5494924.1"/>
    <property type="molecule type" value="Genomic_DNA"/>
</dbReference>
<name>A0ABW0N2W1_9ACTN</name>
<keyword evidence="2" id="KW-1185">Reference proteome</keyword>
<evidence type="ECO:0000313" key="2">
    <source>
        <dbReference type="Proteomes" id="UP001595956"/>
    </source>
</evidence>
<accession>A0ABW0N2W1</accession>
<dbReference type="Pfam" id="PF11392">
    <property type="entry name" value="AllH"/>
    <property type="match status" value="1"/>
</dbReference>
<evidence type="ECO:0000313" key="1">
    <source>
        <dbReference type="EMBL" id="MFC5494924.1"/>
    </source>
</evidence>
<sequence>MIPVSAPARVREHLRAQPDGPVRVLHRGRDAVYVEVAGRCVGVVGPRATAVPCALRSRSDHLGGDSAPSGADAAYLRQGVLHLDGAALSIGRIVDVRVPRLPDTACSGTLQAVPPAAVTEHVGSVPSDLGPDDVARMVGRGDGLTPLGDDVICGWLAIHRAAGVETPDVDAAVRAHLGRTTLLSATLLDCAMHGEVIPEFAAWVAATDDPDRTAALAAVGHTSGAGMLHGARLALTHLQGVAA</sequence>
<dbReference type="Proteomes" id="UP001595956">
    <property type="component" value="Unassembled WGS sequence"/>
</dbReference>
<gene>
    <name evidence="1" type="ORF">ACFPKY_17570</name>
</gene>
<protein>
    <submittedName>
        <fullName evidence="1">DUF2877 domain-containing protein</fullName>
    </submittedName>
</protein>
<comment type="caution">
    <text evidence="1">The sequence shown here is derived from an EMBL/GenBank/DDBJ whole genome shotgun (WGS) entry which is preliminary data.</text>
</comment>
<dbReference type="RefSeq" id="WP_345174918.1">
    <property type="nucleotide sequence ID" value="NZ_BAABFQ010000005.1"/>
</dbReference>
<dbReference type="InterPro" id="IPR021530">
    <property type="entry name" value="AllH-like"/>
</dbReference>
<proteinExistence type="predicted"/>
<reference evidence="2" key="1">
    <citation type="journal article" date="2019" name="Int. J. Syst. Evol. Microbiol.">
        <title>The Global Catalogue of Microorganisms (GCM) 10K type strain sequencing project: providing services to taxonomists for standard genome sequencing and annotation.</title>
        <authorList>
            <consortium name="The Broad Institute Genomics Platform"/>
            <consortium name="The Broad Institute Genome Sequencing Center for Infectious Disease"/>
            <person name="Wu L."/>
            <person name="Ma J."/>
        </authorList>
    </citation>
    <scope>NUCLEOTIDE SEQUENCE [LARGE SCALE GENOMIC DNA]</scope>
    <source>
        <strain evidence="2">KACC 13778</strain>
    </source>
</reference>